<dbReference type="SUPFAM" id="SSF56420">
    <property type="entry name" value="Peptide deformylase"/>
    <property type="match status" value="1"/>
</dbReference>
<feature type="binding site" evidence="2">
    <location>
        <position position="104"/>
    </location>
    <ligand>
        <name>Fe cation</name>
        <dbReference type="ChEBI" id="CHEBI:24875"/>
    </ligand>
</feature>
<name>A0A1F7J6J3_9BACT</name>
<dbReference type="EC" id="3.5.1.88" evidence="2"/>
<dbReference type="EMBL" id="MGAQ01000003">
    <property type="protein sequence ID" value="OGK51208.1"/>
    <property type="molecule type" value="Genomic_DNA"/>
</dbReference>
<comment type="function">
    <text evidence="2">Removes the formyl group from the N-terminal Met of newly synthesized proteins. Requires at least a dipeptide for an efficient rate of reaction. N-terminal L-methionine is a prerequisite for activity but the enzyme has broad specificity at other positions.</text>
</comment>
<dbReference type="PANTHER" id="PTHR10458:SF22">
    <property type="entry name" value="PEPTIDE DEFORMYLASE"/>
    <property type="match status" value="1"/>
</dbReference>
<gene>
    <name evidence="2" type="primary">def</name>
    <name evidence="3" type="ORF">A3B50_03250</name>
</gene>
<reference evidence="3 4" key="1">
    <citation type="journal article" date="2016" name="Nat. Commun.">
        <title>Thousands of microbial genomes shed light on interconnected biogeochemical processes in an aquifer system.</title>
        <authorList>
            <person name="Anantharaman K."/>
            <person name="Brown C.T."/>
            <person name="Hug L.A."/>
            <person name="Sharon I."/>
            <person name="Castelle C.J."/>
            <person name="Probst A.J."/>
            <person name="Thomas B.C."/>
            <person name="Singh A."/>
            <person name="Wilkins M.J."/>
            <person name="Karaoz U."/>
            <person name="Brodie E.L."/>
            <person name="Williams K.H."/>
            <person name="Hubbard S.S."/>
            <person name="Banfield J.F."/>
        </authorList>
    </citation>
    <scope>NUCLEOTIDE SEQUENCE [LARGE SCALE GENOMIC DNA]</scope>
</reference>
<dbReference type="Pfam" id="PF01327">
    <property type="entry name" value="Pep_deformylase"/>
    <property type="match status" value="1"/>
</dbReference>
<sequence>MLKILTAPHPVLTTPATPIEKIDRKIKRLVVDMEEALVNHRDPQGVGLAAPQVGVSLALFIIKPNPSVETKVFINPKVRSITGDPQKKTKKNVKAPDEEKMEGCLSVPRIWAALKRPRKAQVEYQDLAGEKKIEWFSGLEAVIVQHEVDHLQGILFTQKCLEQKVPLYEEHGDKLERVKA</sequence>
<comment type="cofactor">
    <cofactor evidence="2">
        <name>Fe(2+)</name>
        <dbReference type="ChEBI" id="CHEBI:29033"/>
    </cofactor>
    <text evidence="2">Binds 1 Fe(2+) ion.</text>
</comment>
<dbReference type="PIRSF" id="PIRSF004749">
    <property type="entry name" value="Pep_def"/>
    <property type="match status" value="1"/>
</dbReference>
<evidence type="ECO:0000313" key="4">
    <source>
        <dbReference type="Proteomes" id="UP000178558"/>
    </source>
</evidence>
<organism evidence="3 4">
    <name type="scientific">Candidatus Roizmanbacteria bacterium RIFCSPLOWO2_01_FULL_40_42</name>
    <dbReference type="NCBI Taxonomy" id="1802066"/>
    <lineage>
        <taxon>Bacteria</taxon>
        <taxon>Candidatus Roizmaniibacteriota</taxon>
    </lineage>
</organism>
<dbReference type="PRINTS" id="PR01576">
    <property type="entry name" value="PDEFORMYLASE"/>
</dbReference>
<keyword evidence="2" id="KW-0648">Protein biosynthesis</keyword>
<dbReference type="AlphaFoldDB" id="A0A1F7J6J3"/>
<dbReference type="NCBIfam" id="TIGR00079">
    <property type="entry name" value="pept_deformyl"/>
    <property type="match status" value="1"/>
</dbReference>
<dbReference type="GO" id="GO:0046872">
    <property type="term" value="F:metal ion binding"/>
    <property type="evidence" value="ECO:0007669"/>
    <property type="project" value="UniProtKB-KW"/>
</dbReference>
<dbReference type="GO" id="GO:0042586">
    <property type="term" value="F:peptide deformylase activity"/>
    <property type="evidence" value="ECO:0007669"/>
    <property type="project" value="UniProtKB-UniRule"/>
</dbReference>
<comment type="catalytic activity">
    <reaction evidence="2">
        <text>N-terminal N-formyl-L-methionyl-[peptide] + H2O = N-terminal L-methionyl-[peptide] + formate</text>
        <dbReference type="Rhea" id="RHEA:24420"/>
        <dbReference type="Rhea" id="RHEA-COMP:10639"/>
        <dbReference type="Rhea" id="RHEA-COMP:10640"/>
        <dbReference type="ChEBI" id="CHEBI:15377"/>
        <dbReference type="ChEBI" id="CHEBI:15740"/>
        <dbReference type="ChEBI" id="CHEBI:49298"/>
        <dbReference type="ChEBI" id="CHEBI:64731"/>
        <dbReference type="EC" id="3.5.1.88"/>
    </reaction>
</comment>
<protein>
    <recommendedName>
        <fullName evidence="2">Peptide deformylase</fullName>
        <shortName evidence="2">PDF</shortName>
        <ecNumber evidence="2">3.5.1.88</ecNumber>
    </recommendedName>
    <alternativeName>
        <fullName evidence="2">Polypeptide deformylase</fullName>
    </alternativeName>
</protein>
<dbReference type="NCBIfam" id="NF001159">
    <property type="entry name" value="PRK00150.1-3"/>
    <property type="match status" value="1"/>
</dbReference>
<feature type="binding site" evidence="2">
    <location>
        <position position="150"/>
    </location>
    <ligand>
        <name>Fe cation</name>
        <dbReference type="ChEBI" id="CHEBI:24875"/>
    </ligand>
</feature>
<evidence type="ECO:0000313" key="3">
    <source>
        <dbReference type="EMBL" id="OGK51208.1"/>
    </source>
</evidence>
<dbReference type="Gene3D" id="3.90.45.10">
    <property type="entry name" value="Peptide deformylase"/>
    <property type="match status" value="1"/>
</dbReference>
<dbReference type="InterPro" id="IPR023635">
    <property type="entry name" value="Peptide_deformylase"/>
</dbReference>
<dbReference type="Proteomes" id="UP000178558">
    <property type="component" value="Unassembled WGS sequence"/>
</dbReference>
<comment type="caution">
    <text evidence="3">The sequence shown here is derived from an EMBL/GenBank/DDBJ whole genome shotgun (WGS) entry which is preliminary data.</text>
</comment>
<keyword evidence="2" id="KW-0479">Metal-binding</keyword>
<dbReference type="InterPro" id="IPR036821">
    <property type="entry name" value="Peptide_deformylase_sf"/>
</dbReference>
<feature type="active site" evidence="2">
    <location>
        <position position="147"/>
    </location>
</feature>
<evidence type="ECO:0000256" key="1">
    <source>
        <dbReference type="ARBA" id="ARBA00010759"/>
    </source>
</evidence>
<dbReference type="PANTHER" id="PTHR10458">
    <property type="entry name" value="PEPTIDE DEFORMYLASE"/>
    <property type="match status" value="1"/>
</dbReference>
<feature type="binding site" evidence="2">
    <location>
        <position position="146"/>
    </location>
    <ligand>
        <name>Fe cation</name>
        <dbReference type="ChEBI" id="CHEBI:24875"/>
    </ligand>
</feature>
<comment type="similarity">
    <text evidence="1 2">Belongs to the polypeptide deformylase family.</text>
</comment>
<keyword evidence="2" id="KW-0378">Hydrolase</keyword>
<dbReference type="HAMAP" id="MF_00163">
    <property type="entry name" value="Pep_deformylase"/>
    <property type="match status" value="1"/>
</dbReference>
<evidence type="ECO:0000256" key="2">
    <source>
        <dbReference type="HAMAP-Rule" id="MF_00163"/>
    </source>
</evidence>
<keyword evidence="2" id="KW-0408">Iron</keyword>
<proteinExistence type="inferred from homology"/>
<dbReference type="CDD" id="cd00487">
    <property type="entry name" value="Pep_deformylase"/>
    <property type="match status" value="1"/>
</dbReference>
<accession>A0A1F7J6J3</accession>
<dbReference type="GO" id="GO:0006412">
    <property type="term" value="P:translation"/>
    <property type="evidence" value="ECO:0007669"/>
    <property type="project" value="UniProtKB-UniRule"/>
</dbReference>